<reference evidence="9" key="1">
    <citation type="submission" date="2019-09" db="EMBL/GenBank/DDBJ databases">
        <title>Characterisation of the sponge microbiome using genome-centric metagenomics.</title>
        <authorList>
            <person name="Engelberts J.P."/>
            <person name="Robbins S.J."/>
            <person name="De Goeij J.M."/>
            <person name="Aranda M."/>
            <person name="Bell S.C."/>
            <person name="Webster N.S."/>
        </authorList>
    </citation>
    <scope>NUCLEOTIDE SEQUENCE</scope>
    <source>
        <strain evidence="9">SB0664_bin_27</strain>
    </source>
</reference>
<evidence type="ECO:0000313" key="9">
    <source>
        <dbReference type="EMBL" id="MXY94557.1"/>
    </source>
</evidence>
<evidence type="ECO:0000256" key="3">
    <source>
        <dbReference type="ARBA" id="ARBA00022475"/>
    </source>
</evidence>
<dbReference type="InterPro" id="IPR035906">
    <property type="entry name" value="MetI-like_sf"/>
</dbReference>
<feature type="transmembrane region" description="Helical" evidence="7">
    <location>
        <begin position="248"/>
        <end position="269"/>
    </location>
</feature>
<accession>A0A6B0YVC7</accession>
<dbReference type="PANTHER" id="PTHR32243:SF18">
    <property type="entry name" value="INNER MEMBRANE ABC TRANSPORTER PERMEASE PROTEIN YCJP"/>
    <property type="match status" value="1"/>
</dbReference>
<keyword evidence="5 7" id="KW-1133">Transmembrane helix</keyword>
<feature type="transmembrane region" description="Helical" evidence="7">
    <location>
        <begin position="12"/>
        <end position="33"/>
    </location>
</feature>
<dbReference type="Pfam" id="PF00528">
    <property type="entry name" value="BPD_transp_1"/>
    <property type="match status" value="1"/>
</dbReference>
<dbReference type="CDD" id="cd06261">
    <property type="entry name" value="TM_PBP2"/>
    <property type="match status" value="1"/>
</dbReference>
<protein>
    <submittedName>
        <fullName evidence="9">Carbohydrate ABC transporter permease</fullName>
    </submittedName>
</protein>
<feature type="transmembrane region" description="Helical" evidence="7">
    <location>
        <begin position="190"/>
        <end position="212"/>
    </location>
</feature>
<feature type="transmembrane region" description="Helical" evidence="7">
    <location>
        <begin position="114"/>
        <end position="135"/>
    </location>
</feature>
<comment type="subcellular location">
    <subcellularLocation>
        <location evidence="1 7">Cell membrane</location>
        <topology evidence="1 7">Multi-pass membrane protein</topology>
    </subcellularLocation>
</comment>
<comment type="similarity">
    <text evidence="7">Belongs to the binding-protein-dependent transport system permease family.</text>
</comment>
<organism evidence="9">
    <name type="scientific">Caldilineaceae bacterium SB0664_bin_27</name>
    <dbReference type="NCBI Taxonomy" id="2605260"/>
    <lineage>
        <taxon>Bacteria</taxon>
        <taxon>Bacillati</taxon>
        <taxon>Chloroflexota</taxon>
        <taxon>Caldilineae</taxon>
        <taxon>Caldilineales</taxon>
        <taxon>Caldilineaceae</taxon>
    </lineage>
</organism>
<evidence type="ECO:0000256" key="1">
    <source>
        <dbReference type="ARBA" id="ARBA00004651"/>
    </source>
</evidence>
<dbReference type="AlphaFoldDB" id="A0A6B0YVC7"/>
<dbReference type="Gene3D" id="1.10.3720.10">
    <property type="entry name" value="MetI-like"/>
    <property type="match status" value="1"/>
</dbReference>
<comment type="caution">
    <text evidence="9">The sequence shown here is derived from an EMBL/GenBank/DDBJ whole genome shotgun (WGS) entry which is preliminary data.</text>
</comment>
<dbReference type="InterPro" id="IPR050901">
    <property type="entry name" value="BP-dep_ABC_trans_perm"/>
</dbReference>
<feature type="transmembrane region" description="Helical" evidence="7">
    <location>
        <begin position="147"/>
        <end position="169"/>
    </location>
</feature>
<dbReference type="EMBL" id="VXRG01000115">
    <property type="protein sequence ID" value="MXY94557.1"/>
    <property type="molecule type" value="Genomic_DNA"/>
</dbReference>
<dbReference type="PANTHER" id="PTHR32243">
    <property type="entry name" value="MALTOSE TRANSPORT SYSTEM PERMEASE-RELATED"/>
    <property type="match status" value="1"/>
</dbReference>
<dbReference type="PROSITE" id="PS50928">
    <property type="entry name" value="ABC_TM1"/>
    <property type="match status" value="1"/>
</dbReference>
<dbReference type="GO" id="GO:0005886">
    <property type="term" value="C:plasma membrane"/>
    <property type="evidence" value="ECO:0007669"/>
    <property type="project" value="UniProtKB-SubCell"/>
</dbReference>
<keyword evidence="2 7" id="KW-0813">Transport</keyword>
<evidence type="ECO:0000256" key="5">
    <source>
        <dbReference type="ARBA" id="ARBA00022989"/>
    </source>
</evidence>
<evidence type="ECO:0000256" key="2">
    <source>
        <dbReference type="ARBA" id="ARBA00022448"/>
    </source>
</evidence>
<evidence type="ECO:0000259" key="8">
    <source>
        <dbReference type="PROSITE" id="PS50928"/>
    </source>
</evidence>
<gene>
    <name evidence="9" type="ORF">F4Y42_14035</name>
</gene>
<evidence type="ECO:0000256" key="6">
    <source>
        <dbReference type="ARBA" id="ARBA00023136"/>
    </source>
</evidence>
<dbReference type="GO" id="GO:0055085">
    <property type="term" value="P:transmembrane transport"/>
    <property type="evidence" value="ECO:0007669"/>
    <property type="project" value="InterPro"/>
</dbReference>
<dbReference type="InterPro" id="IPR000515">
    <property type="entry name" value="MetI-like"/>
</dbReference>
<dbReference type="SUPFAM" id="SSF161098">
    <property type="entry name" value="MetI-like"/>
    <property type="match status" value="1"/>
</dbReference>
<feature type="domain" description="ABC transmembrane type-1" evidence="8">
    <location>
        <begin position="77"/>
        <end position="269"/>
    </location>
</feature>
<feature type="transmembrane region" description="Helical" evidence="7">
    <location>
        <begin position="81"/>
        <end position="102"/>
    </location>
</feature>
<name>A0A6B0YVC7_9CHLR</name>
<keyword evidence="3" id="KW-1003">Cell membrane</keyword>
<evidence type="ECO:0000256" key="7">
    <source>
        <dbReference type="RuleBase" id="RU363032"/>
    </source>
</evidence>
<keyword evidence="4 7" id="KW-0812">Transmembrane</keyword>
<sequence length="284" mass="31607">MGLAAQKRVRTIISYCILGFWSFILLFPMYWVVITSFKNAIDMSIKATYMPFIDFQPGLHAWHYLFVDRLTWFLDPFMNSVLVAFISSTVALVIGSSAGYALARFDYGGRNNSIVLGFMSQRMFPGALFILAFLVMFRELGLLDTRLALIIVYSSGAIPFIVWVMRDFFEGLPVEIEESAMIDGANRLGVLFRIAMPLAAPGLVAVFVLSLIGAWNEYLVALTLTFREAITIPLFMTMQVSQTGYTEWWNMSAISLVSVIPVVAAGMALEKYITGGLTFGALKG</sequence>
<evidence type="ECO:0000256" key="4">
    <source>
        <dbReference type="ARBA" id="ARBA00022692"/>
    </source>
</evidence>
<proteinExistence type="inferred from homology"/>
<keyword evidence="6 7" id="KW-0472">Membrane</keyword>